<dbReference type="InterPro" id="IPR051695">
    <property type="entry name" value="Phosphoglycerate_Mutase"/>
</dbReference>
<dbReference type="GO" id="GO:0045820">
    <property type="term" value="P:negative regulation of glycolytic process"/>
    <property type="evidence" value="ECO:0007669"/>
    <property type="project" value="TreeGrafter"/>
</dbReference>
<evidence type="ECO:0000313" key="3">
    <source>
        <dbReference type="EMBL" id="SEQ17115.1"/>
    </source>
</evidence>
<sequence>MTTVLLIRHGRTSANTAGILAGRSEGVQLDEVGHQQVAALGERIGRVPFVALVSSPLERCRQTGEALLGAREDDLALTVEDGLTECGYGEWTGKALRDLAKEDLWKTVQTHPSHVRFPGGESLSEMSARAVQAVRRWDAAVAAEHGDHAVWALVSHGDPIKAILADALGLHLDQFQRIMVDPASLSIVRYTATRPYVVTTNSTNADLAALLSPPPKDVSRSEDAAVGGGLGAAGEDAPPADGAPVGGPAPATVAQD</sequence>
<dbReference type="OrthoDB" id="4120859at2"/>
<dbReference type="CDD" id="cd07067">
    <property type="entry name" value="HP_PGM_like"/>
    <property type="match status" value="1"/>
</dbReference>
<keyword evidence="4" id="KW-1185">Reference proteome</keyword>
<dbReference type="PANTHER" id="PTHR46517">
    <property type="entry name" value="FRUCTOSE-2,6-BISPHOSPHATASE TIGAR"/>
    <property type="match status" value="1"/>
</dbReference>
<feature type="region of interest" description="Disordered" evidence="2">
    <location>
        <begin position="210"/>
        <end position="256"/>
    </location>
</feature>
<dbReference type="GO" id="GO:0005829">
    <property type="term" value="C:cytosol"/>
    <property type="evidence" value="ECO:0007669"/>
    <property type="project" value="TreeGrafter"/>
</dbReference>
<dbReference type="PANTHER" id="PTHR46517:SF1">
    <property type="entry name" value="FRUCTOSE-2,6-BISPHOSPHATASE TIGAR"/>
    <property type="match status" value="1"/>
</dbReference>
<dbReference type="Gene3D" id="3.40.50.1240">
    <property type="entry name" value="Phosphoglycerate mutase-like"/>
    <property type="match status" value="1"/>
</dbReference>
<accession>A0A1H9DUJ0</accession>
<dbReference type="GO" id="GO:0043456">
    <property type="term" value="P:regulation of pentose-phosphate shunt"/>
    <property type="evidence" value="ECO:0007669"/>
    <property type="project" value="TreeGrafter"/>
</dbReference>
<organism evidence="3 4">
    <name type="scientific">Microlunatus flavus</name>
    <dbReference type="NCBI Taxonomy" id="1036181"/>
    <lineage>
        <taxon>Bacteria</taxon>
        <taxon>Bacillati</taxon>
        <taxon>Actinomycetota</taxon>
        <taxon>Actinomycetes</taxon>
        <taxon>Propionibacteriales</taxon>
        <taxon>Propionibacteriaceae</taxon>
        <taxon>Microlunatus</taxon>
    </lineage>
</organism>
<gene>
    <name evidence="3" type="ORF">SAMN05421756_102656</name>
</gene>
<dbReference type="Proteomes" id="UP000198504">
    <property type="component" value="Unassembled WGS sequence"/>
</dbReference>
<keyword evidence="1" id="KW-0378">Hydrolase</keyword>
<dbReference type="InterPro" id="IPR013078">
    <property type="entry name" value="His_Pase_superF_clade-1"/>
</dbReference>
<dbReference type="RefSeq" id="WP_091178472.1">
    <property type="nucleotide sequence ID" value="NZ_FOFA01000002.1"/>
</dbReference>
<dbReference type="InterPro" id="IPR029033">
    <property type="entry name" value="His_PPase_superfam"/>
</dbReference>
<dbReference type="SMART" id="SM00855">
    <property type="entry name" value="PGAM"/>
    <property type="match status" value="1"/>
</dbReference>
<dbReference type="EMBL" id="FOFA01000002">
    <property type="protein sequence ID" value="SEQ17115.1"/>
    <property type="molecule type" value="Genomic_DNA"/>
</dbReference>
<dbReference type="STRING" id="1036181.SAMN05421756_102656"/>
<dbReference type="Pfam" id="PF00300">
    <property type="entry name" value="His_Phos_1"/>
    <property type="match status" value="1"/>
</dbReference>
<dbReference type="AlphaFoldDB" id="A0A1H9DUJ0"/>
<dbReference type="NCBIfam" id="TIGR03848">
    <property type="entry name" value="MSMEG_4193"/>
    <property type="match status" value="1"/>
</dbReference>
<feature type="compositionally biased region" description="Low complexity" evidence="2">
    <location>
        <begin position="233"/>
        <end position="256"/>
    </location>
</feature>
<evidence type="ECO:0000313" key="4">
    <source>
        <dbReference type="Proteomes" id="UP000198504"/>
    </source>
</evidence>
<dbReference type="SUPFAM" id="SSF53254">
    <property type="entry name" value="Phosphoglycerate mutase-like"/>
    <property type="match status" value="1"/>
</dbReference>
<protein>
    <submittedName>
        <fullName evidence="3">2,3-bisphosphoglycerate-dependent phosphoglycerate mutase</fullName>
    </submittedName>
</protein>
<reference evidence="4" key="1">
    <citation type="submission" date="2016-10" db="EMBL/GenBank/DDBJ databases">
        <authorList>
            <person name="Varghese N."/>
            <person name="Submissions S."/>
        </authorList>
    </citation>
    <scope>NUCLEOTIDE SEQUENCE [LARGE SCALE GENOMIC DNA]</scope>
    <source>
        <strain evidence="4">CGMCC 4.6856</strain>
    </source>
</reference>
<evidence type="ECO:0000256" key="1">
    <source>
        <dbReference type="ARBA" id="ARBA00022801"/>
    </source>
</evidence>
<proteinExistence type="predicted"/>
<dbReference type="InterPro" id="IPR022492">
    <property type="entry name" value="Phosphomutase_MSMEG4193_put"/>
</dbReference>
<dbReference type="GO" id="GO:0004331">
    <property type="term" value="F:fructose-2,6-bisphosphate 2-phosphatase activity"/>
    <property type="evidence" value="ECO:0007669"/>
    <property type="project" value="TreeGrafter"/>
</dbReference>
<name>A0A1H9DUJ0_9ACTN</name>
<evidence type="ECO:0000256" key="2">
    <source>
        <dbReference type="SAM" id="MobiDB-lite"/>
    </source>
</evidence>